<dbReference type="GO" id="GO:0008168">
    <property type="term" value="F:methyltransferase activity"/>
    <property type="evidence" value="ECO:0007669"/>
    <property type="project" value="UniProtKB-KW"/>
</dbReference>
<keyword evidence="2" id="KW-0808">Transferase</keyword>
<dbReference type="GeneID" id="96259801"/>
<dbReference type="EMBL" id="JAFFZM010000007">
    <property type="protein sequence ID" value="MBO8199480.1"/>
    <property type="molecule type" value="Genomic_DNA"/>
</dbReference>
<evidence type="ECO:0000313" key="3">
    <source>
        <dbReference type="Proteomes" id="UP000721954"/>
    </source>
</evidence>
<feature type="region of interest" description="Disordered" evidence="1">
    <location>
        <begin position="307"/>
        <end position="329"/>
    </location>
</feature>
<comment type="caution">
    <text evidence="2">The sequence shown here is derived from an EMBL/GenBank/DDBJ whole genome shotgun (WGS) entry which is preliminary data.</text>
</comment>
<keyword evidence="2" id="KW-0489">Methyltransferase</keyword>
<dbReference type="GO" id="GO:0032259">
    <property type="term" value="P:methylation"/>
    <property type="evidence" value="ECO:0007669"/>
    <property type="project" value="UniProtKB-KW"/>
</dbReference>
<dbReference type="Gene3D" id="3.40.50.150">
    <property type="entry name" value="Vaccinia Virus protein VP39"/>
    <property type="match status" value="1"/>
</dbReference>
<gene>
    <name evidence="2" type="ORF">JW613_14420</name>
</gene>
<keyword evidence="3" id="KW-1185">Reference proteome</keyword>
<protein>
    <submittedName>
        <fullName evidence="2">Sugar O-methyltransferase</fullName>
        <ecNumber evidence="2">2.1.1.-</ecNumber>
    </submittedName>
</protein>
<dbReference type="SUPFAM" id="SSF53335">
    <property type="entry name" value="S-adenosyl-L-methionine-dependent methyltransferases"/>
    <property type="match status" value="1"/>
</dbReference>
<reference evidence="2 3" key="1">
    <citation type="submission" date="2021-02" db="EMBL/GenBank/DDBJ databases">
        <title>Streptomyces spirodelae sp. nov., isolated from duckweed.</title>
        <authorList>
            <person name="Saimee Y."/>
            <person name="Duangmal K."/>
        </authorList>
    </citation>
    <scope>NUCLEOTIDE SEQUENCE [LARGE SCALE GENOMIC DNA]</scope>
    <source>
        <strain evidence="2 3">DSM 42105</strain>
    </source>
</reference>
<evidence type="ECO:0000256" key="1">
    <source>
        <dbReference type="SAM" id="MobiDB-lite"/>
    </source>
</evidence>
<dbReference type="InterPro" id="IPR030807">
    <property type="entry name" value="Methyltran_NanM"/>
</dbReference>
<dbReference type="EC" id="2.1.1.-" evidence="2"/>
<dbReference type="Proteomes" id="UP000721954">
    <property type="component" value="Unassembled WGS sequence"/>
</dbReference>
<proteinExistence type="predicted"/>
<dbReference type="InterPro" id="IPR029063">
    <property type="entry name" value="SAM-dependent_MTases_sf"/>
</dbReference>
<evidence type="ECO:0000313" key="2">
    <source>
        <dbReference type="EMBL" id="MBO8199480.1"/>
    </source>
</evidence>
<dbReference type="RefSeq" id="WP_209211201.1">
    <property type="nucleotide sequence ID" value="NZ_JAFFZM010000007.1"/>
</dbReference>
<sequence length="329" mass="36482">MAQGLQASRQWQRISELWVTEEASADLTDFKSDPRNFHLALWDPTTNGVRYLKALLYELATRLTPEEWARIEKVRNREVGNPIAVRIDGKSVCLDYLQASQELGFIEKAVELRGARVLEIGAGYGRVCHAMLSNYDLAEYCIVDLKNTLGLSRRYLREVLDDKQFAKVRFIPVDDDVAAALESSRFDLCVNVHSFTEMAPETVTEYLRIIDRVCTGFFVKNPVGKYLDKSMDGYRKGDEAVQMALENGPLRQLLDIHDTEAVKAAVPAFLDAYRPGDAWTCVREGRGIPWSYFWQAVYAKNAGGTNGEGGPNGAGGGNGEGGTNGSAGQ</sequence>
<name>A0ABS3XVZ4_9ACTN</name>
<organism evidence="2 3">
    <name type="scientific">Streptomyces smyrnaeus</name>
    <dbReference type="NCBI Taxonomy" id="1387713"/>
    <lineage>
        <taxon>Bacteria</taxon>
        <taxon>Bacillati</taxon>
        <taxon>Actinomycetota</taxon>
        <taxon>Actinomycetes</taxon>
        <taxon>Kitasatosporales</taxon>
        <taxon>Streptomycetaceae</taxon>
        <taxon>Streptomyces</taxon>
    </lineage>
</organism>
<dbReference type="NCBIfam" id="TIGR04371">
    <property type="entry name" value="methyltran_NanM"/>
    <property type="match status" value="1"/>
</dbReference>
<accession>A0ABS3XVZ4</accession>